<feature type="region of interest" description="Disordered" evidence="1">
    <location>
        <begin position="1"/>
        <end position="59"/>
    </location>
</feature>
<keyword evidence="3" id="KW-1185">Reference proteome</keyword>
<dbReference type="AlphaFoldDB" id="A0A8T0PHI9"/>
<dbReference type="EMBL" id="CM029051">
    <property type="protein sequence ID" value="KAG2561787.1"/>
    <property type="molecule type" value="Genomic_DNA"/>
</dbReference>
<gene>
    <name evidence="2" type="ORF">PVAP13_8KG097102</name>
</gene>
<reference evidence="2" key="1">
    <citation type="submission" date="2020-05" db="EMBL/GenBank/DDBJ databases">
        <title>WGS assembly of Panicum virgatum.</title>
        <authorList>
            <person name="Lovell J.T."/>
            <person name="Jenkins J."/>
            <person name="Shu S."/>
            <person name="Juenger T.E."/>
            <person name="Schmutz J."/>
        </authorList>
    </citation>
    <scope>NUCLEOTIDE SEQUENCE</scope>
    <source>
        <strain evidence="2">AP13</strain>
    </source>
</reference>
<sequence>MADERAPQDASKTQSSASGGTSDAAGTMHTGKIACNRRSTRSTSAAQNKDGDDAAKKMAKAEAVKNKMEEIRKLKQQRAKEVIKNKRAKAQLEKDNQALRDEHEKKLILLRQHANVTIQVLGVKNKFFVLF</sequence>
<feature type="compositionally biased region" description="Low complexity" evidence="1">
    <location>
        <begin position="13"/>
        <end position="27"/>
    </location>
</feature>
<proteinExistence type="predicted"/>
<comment type="caution">
    <text evidence="2">The sequence shown here is derived from an EMBL/GenBank/DDBJ whole genome shotgun (WGS) entry which is preliminary data.</text>
</comment>
<evidence type="ECO:0000313" key="3">
    <source>
        <dbReference type="Proteomes" id="UP000823388"/>
    </source>
</evidence>
<name>A0A8T0PHI9_PANVG</name>
<dbReference type="Proteomes" id="UP000823388">
    <property type="component" value="Chromosome 8K"/>
</dbReference>
<feature type="compositionally biased region" description="Basic and acidic residues" evidence="1">
    <location>
        <begin position="49"/>
        <end position="59"/>
    </location>
</feature>
<accession>A0A8T0PHI9</accession>
<organism evidence="2 3">
    <name type="scientific">Panicum virgatum</name>
    <name type="common">Blackwell switchgrass</name>
    <dbReference type="NCBI Taxonomy" id="38727"/>
    <lineage>
        <taxon>Eukaryota</taxon>
        <taxon>Viridiplantae</taxon>
        <taxon>Streptophyta</taxon>
        <taxon>Embryophyta</taxon>
        <taxon>Tracheophyta</taxon>
        <taxon>Spermatophyta</taxon>
        <taxon>Magnoliopsida</taxon>
        <taxon>Liliopsida</taxon>
        <taxon>Poales</taxon>
        <taxon>Poaceae</taxon>
        <taxon>PACMAD clade</taxon>
        <taxon>Panicoideae</taxon>
        <taxon>Panicodae</taxon>
        <taxon>Paniceae</taxon>
        <taxon>Panicinae</taxon>
        <taxon>Panicum</taxon>
        <taxon>Panicum sect. Hiantes</taxon>
    </lineage>
</organism>
<evidence type="ECO:0000256" key="1">
    <source>
        <dbReference type="SAM" id="MobiDB-lite"/>
    </source>
</evidence>
<protein>
    <submittedName>
        <fullName evidence="2">Uncharacterized protein</fullName>
    </submittedName>
</protein>
<evidence type="ECO:0000313" key="2">
    <source>
        <dbReference type="EMBL" id="KAG2561787.1"/>
    </source>
</evidence>